<evidence type="ECO:0000256" key="4">
    <source>
        <dbReference type="SAM" id="Phobius"/>
    </source>
</evidence>
<dbReference type="GO" id="GO:0016740">
    <property type="term" value="F:transferase activity"/>
    <property type="evidence" value="ECO:0007669"/>
    <property type="project" value="UniProtKB-KW"/>
</dbReference>
<evidence type="ECO:0000313" key="6">
    <source>
        <dbReference type="Proteomes" id="UP001174694"/>
    </source>
</evidence>
<keyword evidence="1" id="KW-0808">Transferase</keyword>
<sequence length="462" mass="51283">MASISRQSCLGYTVICLLLINVVLFFVGDAPAPYRIVGDALGRFGFSGADSDTVKGDDVSDSVAEPETAHEVELESLKDLCADTTWHKGLWVHCHSACGPNKKSFCMGLNNARNRVQTCVRLAIDAGAGVILPSIATRDPNHLVNTGTDRSYCPDTWWDIASLKDTMQTACPQLKVEFCPPEDKPEIDRVITVPFRRYLEASHHTGSFHTLVDAALADANLSVNDVSATDPLVIDFGDTYIGWNYRESGELGTIRKALFRALPFNRTLLDLSMRIFERPQLRGGDFIGVHLRGESDWPAGFGTVQTQMAQYVEAIEHIAAHPGGSGTRTVFVSCGDRGSIQTFREMLQPLGYEVYDKWGLLEDRPDDLQIVESQRFDQKAIIEYQVLVGAKYFIGVIMSSMSSMIAFARTVDDEHDFFETYIYPNSSKHGLTRSYHDNMAVKGNMLTNLMVINGHDIMDSFP</sequence>
<dbReference type="GO" id="GO:0006004">
    <property type="term" value="P:fucose metabolic process"/>
    <property type="evidence" value="ECO:0007669"/>
    <property type="project" value="UniProtKB-KW"/>
</dbReference>
<evidence type="ECO:0000256" key="2">
    <source>
        <dbReference type="ARBA" id="ARBA00023253"/>
    </source>
</evidence>
<dbReference type="CDD" id="cd11296">
    <property type="entry name" value="O-FucT_like"/>
    <property type="match status" value="1"/>
</dbReference>
<keyword evidence="6" id="KW-1185">Reference proteome</keyword>
<dbReference type="InterPro" id="IPR019378">
    <property type="entry name" value="GDP-Fuc_O-FucTrfase"/>
</dbReference>
<dbReference type="Gene3D" id="3.40.50.11350">
    <property type="match status" value="1"/>
</dbReference>
<comment type="caution">
    <text evidence="5">The sequence shown here is derived from an EMBL/GenBank/DDBJ whole genome shotgun (WGS) entry which is preliminary data.</text>
</comment>
<keyword evidence="3" id="KW-0119">Carbohydrate metabolism</keyword>
<accession>A0AA38VVH3</accession>
<dbReference type="Proteomes" id="UP001174694">
    <property type="component" value="Unassembled WGS sequence"/>
</dbReference>
<organism evidence="5 6">
    <name type="scientific">Pleurostoma richardsiae</name>
    <dbReference type="NCBI Taxonomy" id="41990"/>
    <lineage>
        <taxon>Eukaryota</taxon>
        <taxon>Fungi</taxon>
        <taxon>Dikarya</taxon>
        <taxon>Ascomycota</taxon>
        <taxon>Pezizomycotina</taxon>
        <taxon>Sordariomycetes</taxon>
        <taxon>Sordariomycetidae</taxon>
        <taxon>Calosphaeriales</taxon>
        <taxon>Pleurostomataceae</taxon>
        <taxon>Pleurostoma</taxon>
    </lineage>
</organism>
<evidence type="ECO:0000256" key="3">
    <source>
        <dbReference type="ARBA" id="ARBA00023277"/>
    </source>
</evidence>
<evidence type="ECO:0000256" key="1">
    <source>
        <dbReference type="ARBA" id="ARBA00022679"/>
    </source>
</evidence>
<dbReference type="AlphaFoldDB" id="A0AA38VVH3"/>
<feature type="transmembrane region" description="Helical" evidence="4">
    <location>
        <begin position="9"/>
        <end position="27"/>
    </location>
</feature>
<evidence type="ECO:0000313" key="5">
    <source>
        <dbReference type="EMBL" id="KAJ9149493.1"/>
    </source>
</evidence>
<dbReference type="Pfam" id="PF10250">
    <property type="entry name" value="O-FucT"/>
    <property type="match status" value="1"/>
</dbReference>
<keyword evidence="2" id="KW-0294">Fucose metabolism</keyword>
<protein>
    <submittedName>
        <fullName evidence="5">Alternative oxidase</fullName>
    </submittedName>
</protein>
<keyword evidence="4" id="KW-0812">Transmembrane</keyword>
<keyword evidence="4" id="KW-1133">Transmembrane helix</keyword>
<gene>
    <name evidence="5" type="ORF">NKR23_g4355</name>
</gene>
<reference evidence="5" key="1">
    <citation type="submission" date="2022-07" db="EMBL/GenBank/DDBJ databases">
        <title>Fungi with potential for degradation of polypropylene.</title>
        <authorList>
            <person name="Gostincar C."/>
        </authorList>
    </citation>
    <scope>NUCLEOTIDE SEQUENCE</scope>
    <source>
        <strain evidence="5">EXF-13308</strain>
    </source>
</reference>
<keyword evidence="4" id="KW-0472">Membrane</keyword>
<name>A0AA38VVH3_9PEZI</name>
<dbReference type="EMBL" id="JANBVO010000010">
    <property type="protein sequence ID" value="KAJ9149493.1"/>
    <property type="molecule type" value="Genomic_DNA"/>
</dbReference>
<proteinExistence type="predicted"/>